<evidence type="ECO:0000256" key="2">
    <source>
        <dbReference type="ARBA" id="ARBA00022723"/>
    </source>
</evidence>
<dbReference type="Proteomes" id="UP001610563">
    <property type="component" value="Unassembled WGS sequence"/>
</dbReference>
<keyword evidence="6" id="KW-0804">Transcription</keyword>
<dbReference type="PANTHER" id="PTHR31845">
    <property type="entry name" value="FINGER DOMAIN PROTEIN, PUTATIVE-RELATED"/>
    <property type="match status" value="1"/>
</dbReference>
<dbReference type="PROSITE" id="PS50048">
    <property type="entry name" value="ZN2_CY6_FUNGAL_2"/>
    <property type="match status" value="1"/>
</dbReference>
<organism evidence="10 11">
    <name type="scientific">Aspergillus keveii</name>
    <dbReference type="NCBI Taxonomy" id="714993"/>
    <lineage>
        <taxon>Eukaryota</taxon>
        <taxon>Fungi</taxon>
        <taxon>Dikarya</taxon>
        <taxon>Ascomycota</taxon>
        <taxon>Pezizomycotina</taxon>
        <taxon>Eurotiomycetes</taxon>
        <taxon>Eurotiomycetidae</taxon>
        <taxon>Eurotiales</taxon>
        <taxon>Aspergillaceae</taxon>
        <taxon>Aspergillus</taxon>
        <taxon>Aspergillus subgen. Nidulantes</taxon>
    </lineage>
</organism>
<dbReference type="Pfam" id="PF04082">
    <property type="entry name" value="Fungal_trans"/>
    <property type="match status" value="1"/>
</dbReference>
<feature type="domain" description="Zn(2)-C6 fungal-type" evidence="9">
    <location>
        <begin position="9"/>
        <end position="41"/>
    </location>
</feature>
<feature type="region of interest" description="Disordered" evidence="8">
    <location>
        <begin position="514"/>
        <end position="539"/>
    </location>
</feature>
<dbReference type="InterPro" id="IPR007219">
    <property type="entry name" value="XnlR_reg_dom"/>
</dbReference>
<dbReference type="InterPro" id="IPR051089">
    <property type="entry name" value="prtT"/>
</dbReference>
<dbReference type="SMART" id="SM00906">
    <property type="entry name" value="Fungal_trans"/>
    <property type="match status" value="1"/>
</dbReference>
<keyword evidence="3" id="KW-0862">Zinc</keyword>
<comment type="caution">
    <text evidence="10">The sequence shown here is derived from an EMBL/GenBank/DDBJ whole genome shotgun (WGS) entry which is preliminary data.</text>
</comment>
<comment type="subcellular location">
    <subcellularLocation>
        <location evidence="1">Nucleus</location>
    </subcellularLocation>
</comment>
<evidence type="ECO:0000256" key="5">
    <source>
        <dbReference type="ARBA" id="ARBA00023125"/>
    </source>
</evidence>
<evidence type="ECO:0000256" key="4">
    <source>
        <dbReference type="ARBA" id="ARBA00023015"/>
    </source>
</evidence>
<gene>
    <name evidence="10" type="ORF">BJX66DRAFT_333346</name>
</gene>
<evidence type="ECO:0000313" key="11">
    <source>
        <dbReference type="Proteomes" id="UP001610563"/>
    </source>
</evidence>
<evidence type="ECO:0000256" key="3">
    <source>
        <dbReference type="ARBA" id="ARBA00022833"/>
    </source>
</evidence>
<dbReference type="EMBL" id="JBFTWV010000009">
    <property type="protein sequence ID" value="KAL2799037.1"/>
    <property type="molecule type" value="Genomic_DNA"/>
</dbReference>
<proteinExistence type="predicted"/>
<keyword evidence="5" id="KW-0238">DNA-binding</keyword>
<evidence type="ECO:0000259" key="9">
    <source>
        <dbReference type="PROSITE" id="PS50048"/>
    </source>
</evidence>
<sequence>MPEKQQIKACLACRKVKMKCVTSEGGSICDRCSRKSLPCVVREHCRGRKPGMRLARKDGRRPATTAPSRARVDFFGESDSFQPQSLLSHQAMKGRFSLHHILSVDHGVESRPSASESISPDDPVVLGLINTQVASCLLEYFMQKINPYISQLDPALHTFSFLRKSPFLMTTVLAAAAKAFESSLYADLNAHAEALFATCFRRGDKSTEIIQAILLTTYWKEPNDTRAWTSVGLAIRIALDLGWHKLSPTASQKEGLAELQRREIRNIERTFLVLFVYDRSLSLQTGKPWMIERNGLIDSAEARWQDSLSSPNDQLLCSFVALRLITADTFDLLSPSKAPIVQMERLLNILNNRIDAWQTRWLTRVSSSTGNPCHNFLIKFYGNHARLQLFSLPLHETRIQTFEQVPVIDIKPFWLSFQNALAMLQLVSESSSLLYLAQDSVHVMVAYATNFLIKILLSSPPAVTSEIGSTVMKAIRDAADTFASLSAPSNSSCTYQARFLEKILLEYTRIRNTRMEAPRRRTHPSTFAPNPPAQDPGSTPAELRLSLGFMLEGEQTQPGQHTSIAPSPELHIDAASDEFASFLGDDGVWDDIFAVAGFNLQEGVFSC</sequence>
<reference evidence="10 11" key="1">
    <citation type="submission" date="2024-07" db="EMBL/GenBank/DDBJ databases">
        <title>Section-level genome sequencing and comparative genomics of Aspergillus sections Usti and Cavernicolus.</title>
        <authorList>
            <consortium name="Lawrence Berkeley National Laboratory"/>
            <person name="Nybo J.L."/>
            <person name="Vesth T.C."/>
            <person name="Theobald S."/>
            <person name="Frisvad J.C."/>
            <person name="Larsen T.O."/>
            <person name="Kjaerboelling I."/>
            <person name="Rothschild-Mancinelli K."/>
            <person name="Lyhne E.K."/>
            <person name="Kogle M.E."/>
            <person name="Barry K."/>
            <person name="Clum A."/>
            <person name="Na H."/>
            <person name="Ledsgaard L."/>
            <person name="Lin J."/>
            <person name="Lipzen A."/>
            <person name="Kuo A."/>
            <person name="Riley R."/>
            <person name="Mondo S."/>
            <person name="Labutti K."/>
            <person name="Haridas S."/>
            <person name="Pangalinan J."/>
            <person name="Salamov A.A."/>
            <person name="Simmons B.A."/>
            <person name="Magnuson J.K."/>
            <person name="Chen J."/>
            <person name="Drula E."/>
            <person name="Henrissat B."/>
            <person name="Wiebenga A."/>
            <person name="Lubbers R.J."/>
            <person name="Gomes A.C."/>
            <person name="Makela M.R."/>
            <person name="Stajich J."/>
            <person name="Grigoriev I.V."/>
            <person name="Mortensen U.H."/>
            <person name="De Vries R.P."/>
            <person name="Baker S.E."/>
            <person name="Andersen M.R."/>
        </authorList>
    </citation>
    <scope>NUCLEOTIDE SEQUENCE [LARGE SCALE GENOMIC DNA]</scope>
    <source>
        <strain evidence="10 11">CBS 209.92</strain>
    </source>
</reference>
<dbReference type="InterPro" id="IPR036864">
    <property type="entry name" value="Zn2-C6_fun-type_DNA-bd_sf"/>
</dbReference>
<dbReference type="CDD" id="cd12148">
    <property type="entry name" value="fungal_TF_MHR"/>
    <property type="match status" value="1"/>
</dbReference>
<dbReference type="InterPro" id="IPR001138">
    <property type="entry name" value="Zn2Cys6_DnaBD"/>
</dbReference>
<dbReference type="PANTHER" id="PTHR31845:SF19">
    <property type="entry name" value="TRANSCRIPTION FACTOR DOMAIN-CONTAINING PROTEIN"/>
    <property type="match status" value="1"/>
</dbReference>
<evidence type="ECO:0000313" key="10">
    <source>
        <dbReference type="EMBL" id="KAL2799037.1"/>
    </source>
</evidence>
<dbReference type="Gene3D" id="4.10.240.10">
    <property type="entry name" value="Zn(2)-C6 fungal-type DNA-binding domain"/>
    <property type="match status" value="1"/>
</dbReference>
<dbReference type="CDD" id="cd00067">
    <property type="entry name" value="GAL4"/>
    <property type="match status" value="1"/>
</dbReference>
<protein>
    <submittedName>
        <fullName evidence="10">Fungal-specific transcription factor domain-containing protein</fullName>
    </submittedName>
</protein>
<evidence type="ECO:0000256" key="1">
    <source>
        <dbReference type="ARBA" id="ARBA00004123"/>
    </source>
</evidence>
<dbReference type="PROSITE" id="PS00463">
    <property type="entry name" value="ZN2_CY6_FUNGAL_1"/>
    <property type="match status" value="1"/>
</dbReference>
<dbReference type="SUPFAM" id="SSF57701">
    <property type="entry name" value="Zn2/Cys6 DNA-binding domain"/>
    <property type="match status" value="1"/>
</dbReference>
<keyword evidence="2" id="KW-0479">Metal-binding</keyword>
<evidence type="ECO:0000256" key="6">
    <source>
        <dbReference type="ARBA" id="ARBA00023163"/>
    </source>
</evidence>
<keyword evidence="4" id="KW-0805">Transcription regulation</keyword>
<evidence type="ECO:0000256" key="7">
    <source>
        <dbReference type="ARBA" id="ARBA00023242"/>
    </source>
</evidence>
<name>A0ABR4GJ99_9EURO</name>
<evidence type="ECO:0000256" key="8">
    <source>
        <dbReference type="SAM" id="MobiDB-lite"/>
    </source>
</evidence>
<keyword evidence="11" id="KW-1185">Reference proteome</keyword>
<keyword evidence="7" id="KW-0539">Nucleus</keyword>
<accession>A0ABR4GJ99</accession>